<dbReference type="EMBL" id="CAJZAG010000015">
    <property type="protein sequence ID" value="CAG9185706.1"/>
    <property type="molecule type" value="Genomic_DNA"/>
</dbReference>
<dbReference type="PROSITE" id="PS50111">
    <property type="entry name" value="CHEMOTAXIS_TRANSDUC_2"/>
    <property type="match status" value="1"/>
</dbReference>
<feature type="transmembrane region" description="Helical" evidence="3">
    <location>
        <begin position="171"/>
        <end position="191"/>
    </location>
</feature>
<feature type="domain" description="Methyl-accepting transducer" evidence="4">
    <location>
        <begin position="271"/>
        <end position="500"/>
    </location>
</feature>
<evidence type="ECO:0000256" key="2">
    <source>
        <dbReference type="PROSITE-ProRule" id="PRU00284"/>
    </source>
</evidence>
<evidence type="ECO:0000259" key="4">
    <source>
        <dbReference type="PROSITE" id="PS50111"/>
    </source>
</evidence>
<dbReference type="Gene3D" id="1.10.287.950">
    <property type="entry name" value="Methyl-accepting chemotaxis protein"/>
    <property type="match status" value="1"/>
</dbReference>
<reference evidence="5 6" key="1">
    <citation type="submission" date="2021-08" db="EMBL/GenBank/DDBJ databases">
        <authorList>
            <person name="Peeters C."/>
        </authorList>
    </citation>
    <scope>NUCLEOTIDE SEQUENCE [LARGE SCALE GENOMIC DNA]</scope>
    <source>
        <strain evidence="5 6">LMG 32289</strain>
    </source>
</reference>
<sequence>MRINVPVTQHEYELSENATLMSTTDTASLIRYANSAFIEASGFDRDEVENEPHNVIRHPDMPKEAFSDMWATLKKGEPWTALVKNRRKDGDHYWVRANAMPVVRNGVTTGYMSVRTNATRDEIAQAEKLYRDFREGNARGQEFFKGLVVRTGWMAWRSALKRMSVRGRLRMGLAGMVAATVGAVSSVGLPLQVAAGLAAWVTLAAGMAAWWLEWQIAKPIESMKAQALRVASGDSREIAHLDRVDEIGITLRTIGQLGLMFRWLVDDVSEQVVGLEGSVEAIARGTGDIHERTASTAASVEQTASAMVEITATVASNAQTAQEANRLADAATAAAITGGQAMSEVVATMDAISDSSSKIGGFVGMIDTIAFQTNILALNAAVESARAGEAGRGFAVVASEVRALAQRSASAAKEIKSLIAESAGKVESGAKLVTDTGDTMRSMVDQVKRVSEMISSISLANAEQADGVAHIGNEVAQLDRFTQENAELVRTGAASSEALRAQAARLVEAVQVFR</sequence>
<keyword evidence="3" id="KW-0812">Transmembrane</keyword>
<organism evidence="5 6">
    <name type="scientific">Cupriavidus pampae</name>
    <dbReference type="NCBI Taxonomy" id="659251"/>
    <lineage>
        <taxon>Bacteria</taxon>
        <taxon>Pseudomonadati</taxon>
        <taxon>Pseudomonadota</taxon>
        <taxon>Betaproteobacteria</taxon>
        <taxon>Burkholderiales</taxon>
        <taxon>Burkholderiaceae</taxon>
        <taxon>Cupriavidus</taxon>
    </lineage>
</organism>
<evidence type="ECO:0000313" key="6">
    <source>
        <dbReference type="Proteomes" id="UP000706525"/>
    </source>
</evidence>
<dbReference type="InterPro" id="IPR013655">
    <property type="entry name" value="PAS_fold_3"/>
</dbReference>
<dbReference type="InterPro" id="IPR004089">
    <property type="entry name" value="MCPsignal_dom"/>
</dbReference>
<comment type="similarity">
    <text evidence="1">Belongs to the methyl-accepting chemotaxis (MCP) protein family.</text>
</comment>
<evidence type="ECO:0000313" key="5">
    <source>
        <dbReference type="EMBL" id="CAG9185706.1"/>
    </source>
</evidence>
<keyword evidence="3" id="KW-1133">Transmembrane helix</keyword>
<dbReference type="InterPro" id="IPR000014">
    <property type="entry name" value="PAS"/>
</dbReference>
<dbReference type="RefSeq" id="WP_223995068.1">
    <property type="nucleotide sequence ID" value="NZ_CAJZAG010000015.1"/>
</dbReference>
<dbReference type="Pfam" id="PF08447">
    <property type="entry name" value="PAS_3"/>
    <property type="match status" value="1"/>
</dbReference>
<keyword evidence="3" id="KW-0472">Membrane</keyword>
<protein>
    <submittedName>
        <fullName evidence="5">Aerotaxis receptor</fullName>
    </submittedName>
</protein>
<dbReference type="PANTHER" id="PTHR43531">
    <property type="entry name" value="PROTEIN ICFG"/>
    <property type="match status" value="1"/>
</dbReference>
<proteinExistence type="inferred from homology"/>
<dbReference type="InterPro" id="IPR035965">
    <property type="entry name" value="PAS-like_dom_sf"/>
</dbReference>
<keyword evidence="5" id="KW-0675">Receptor</keyword>
<dbReference type="SMART" id="SM00283">
    <property type="entry name" value="MA"/>
    <property type="match status" value="1"/>
</dbReference>
<evidence type="ECO:0000256" key="3">
    <source>
        <dbReference type="SAM" id="Phobius"/>
    </source>
</evidence>
<dbReference type="Proteomes" id="UP000706525">
    <property type="component" value="Unassembled WGS sequence"/>
</dbReference>
<dbReference type="InterPro" id="IPR051310">
    <property type="entry name" value="MCP_chemotaxis"/>
</dbReference>
<dbReference type="CDD" id="cd11386">
    <property type="entry name" value="MCP_signal"/>
    <property type="match status" value="1"/>
</dbReference>
<evidence type="ECO:0000256" key="1">
    <source>
        <dbReference type="ARBA" id="ARBA00029447"/>
    </source>
</evidence>
<name>A0ABM8XZF6_9BURK</name>
<dbReference type="CDD" id="cd00130">
    <property type="entry name" value="PAS"/>
    <property type="match status" value="1"/>
</dbReference>
<gene>
    <name evidence="5" type="primary">aer</name>
    <name evidence="5" type="ORF">LMG32289_06067</name>
</gene>
<dbReference type="Gene3D" id="3.30.450.20">
    <property type="entry name" value="PAS domain"/>
    <property type="match status" value="1"/>
</dbReference>
<keyword evidence="2" id="KW-0807">Transducer</keyword>
<dbReference type="SUPFAM" id="SSF55785">
    <property type="entry name" value="PYP-like sensor domain (PAS domain)"/>
    <property type="match status" value="1"/>
</dbReference>
<dbReference type="PANTHER" id="PTHR43531:SF7">
    <property type="entry name" value="AEROTAXIS RECEPTOR"/>
    <property type="match status" value="1"/>
</dbReference>
<comment type="caution">
    <text evidence="5">The sequence shown here is derived from an EMBL/GenBank/DDBJ whole genome shotgun (WGS) entry which is preliminary data.</text>
</comment>
<dbReference type="Pfam" id="PF00015">
    <property type="entry name" value="MCPsignal"/>
    <property type="match status" value="1"/>
</dbReference>
<keyword evidence="6" id="KW-1185">Reference proteome</keyword>
<dbReference type="SUPFAM" id="SSF58104">
    <property type="entry name" value="Methyl-accepting chemotaxis protein (MCP) signaling domain"/>
    <property type="match status" value="1"/>
</dbReference>
<dbReference type="NCBIfam" id="TIGR00229">
    <property type="entry name" value="sensory_box"/>
    <property type="match status" value="1"/>
</dbReference>
<accession>A0ABM8XZF6</accession>